<protein>
    <submittedName>
        <fullName evidence="4">Aldose 1-epimerase</fullName>
    </submittedName>
</protein>
<dbReference type="GO" id="GO:0030246">
    <property type="term" value="F:carbohydrate binding"/>
    <property type="evidence" value="ECO:0007669"/>
    <property type="project" value="InterPro"/>
</dbReference>
<dbReference type="InterPro" id="IPR008183">
    <property type="entry name" value="Aldose_1/G6P_1-epimerase"/>
</dbReference>
<dbReference type="PANTHER" id="PTHR10091">
    <property type="entry name" value="ALDOSE-1-EPIMERASE"/>
    <property type="match status" value="1"/>
</dbReference>
<evidence type="ECO:0000313" key="5">
    <source>
        <dbReference type="Proteomes" id="UP000628017"/>
    </source>
</evidence>
<reference evidence="4" key="1">
    <citation type="journal article" date="2014" name="Int. J. Syst. Evol. Microbiol.">
        <title>Complete genome sequence of Corynebacterium casei LMG S-19264T (=DSM 44701T), isolated from a smear-ripened cheese.</title>
        <authorList>
            <consortium name="US DOE Joint Genome Institute (JGI-PGF)"/>
            <person name="Walter F."/>
            <person name="Albersmeier A."/>
            <person name="Kalinowski J."/>
            <person name="Ruckert C."/>
        </authorList>
    </citation>
    <scope>NUCLEOTIDE SEQUENCE</scope>
    <source>
        <strain evidence="4">CGMCC 1.15880</strain>
    </source>
</reference>
<organism evidence="4 5">
    <name type="scientific">Neptunicoccus cionae</name>
    <dbReference type="NCBI Taxonomy" id="2035344"/>
    <lineage>
        <taxon>Bacteria</taxon>
        <taxon>Pseudomonadati</taxon>
        <taxon>Pseudomonadota</taxon>
        <taxon>Alphaproteobacteria</taxon>
        <taxon>Rhodobacterales</taxon>
        <taxon>Paracoccaceae</taxon>
        <taxon>Neptunicoccus</taxon>
    </lineage>
</organism>
<keyword evidence="2" id="KW-0413">Isomerase</keyword>
<proteinExistence type="inferred from homology"/>
<evidence type="ECO:0000256" key="3">
    <source>
        <dbReference type="ARBA" id="ARBA00023277"/>
    </source>
</evidence>
<dbReference type="PANTHER" id="PTHR10091:SF0">
    <property type="entry name" value="GALACTOSE MUTAROTASE"/>
    <property type="match status" value="1"/>
</dbReference>
<reference evidence="4" key="2">
    <citation type="submission" date="2020-09" db="EMBL/GenBank/DDBJ databases">
        <authorList>
            <person name="Sun Q."/>
            <person name="Zhou Y."/>
        </authorList>
    </citation>
    <scope>NUCLEOTIDE SEQUENCE</scope>
    <source>
        <strain evidence="4">CGMCC 1.15880</strain>
    </source>
</reference>
<name>A0A916R1R4_9RHOB</name>
<dbReference type="InterPro" id="IPR011013">
    <property type="entry name" value="Gal_mutarotase_sf_dom"/>
</dbReference>
<dbReference type="InterPro" id="IPR047215">
    <property type="entry name" value="Galactose_mutarotase-like"/>
</dbReference>
<dbReference type="EMBL" id="BMKA01000005">
    <property type="protein sequence ID" value="GGA27842.1"/>
    <property type="molecule type" value="Genomic_DNA"/>
</dbReference>
<dbReference type="GO" id="GO:0006006">
    <property type="term" value="P:glucose metabolic process"/>
    <property type="evidence" value="ECO:0007669"/>
    <property type="project" value="TreeGrafter"/>
</dbReference>
<dbReference type="SUPFAM" id="SSF74650">
    <property type="entry name" value="Galactose mutarotase-like"/>
    <property type="match status" value="1"/>
</dbReference>
<dbReference type="AlphaFoldDB" id="A0A916R1R4"/>
<evidence type="ECO:0000256" key="2">
    <source>
        <dbReference type="ARBA" id="ARBA00023235"/>
    </source>
</evidence>
<gene>
    <name evidence="4" type="ORF">GCM10011498_31100</name>
</gene>
<keyword evidence="5" id="KW-1185">Reference proteome</keyword>
<accession>A0A916R1R4</accession>
<dbReference type="Pfam" id="PF01263">
    <property type="entry name" value="Aldose_epim"/>
    <property type="match status" value="1"/>
</dbReference>
<comment type="caution">
    <text evidence="4">The sequence shown here is derived from an EMBL/GenBank/DDBJ whole genome shotgun (WGS) entry which is preliminary data.</text>
</comment>
<evidence type="ECO:0000256" key="1">
    <source>
        <dbReference type="ARBA" id="ARBA00006206"/>
    </source>
</evidence>
<dbReference type="GO" id="GO:0033499">
    <property type="term" value="P:galactose catabolic process via UDP-galactose, Leloir pathway"/>
    <property type="evidence" value="ECO:0007669"/>
    <property type="project" value="TreeGrafter"/>
</dbReference>
<dbReference type="Gene3D" id="2.70.98.10">
    <property type="match status" value="1"/>
</dbReference>
<dbReference type="Proteomes" id="UP000628017">
    <property type="component" value="Unassembled WGS sequence"/>
</dbReference>
<comment type="similarity">
    <text evidence="1">Belongs to the aldose epimerase family.</text>
</comment>
<dbReference type="InterPro" id="IPR014718">
    <property type="entry name" value="GH-type_carb-bd"/>
</dbReference>
<dbReference type="RefSeq" id="WP_188677442.1">
    <property type="nucleotide sequence ID" value="NZ_BMKA01000005.1"/>
</dbReference>
<evidence type="ECO:0000313" key="4">
    <source>
        <dbReference type="EMBL" id="GGA27842.1"/>
    </source>
</evidence>
<keyword evidence="3" id="KW-0119">Carbohydrate metabolism</keyword>
<sequence>MPAAADIRAFTLTGADSAVTVLNLGAVTQSWQTDLCGPSRSIVLGYRDPASYLDNPQFLGGIVGRVANRITGARFELEGQVYQLPANEPPHLLHSGADGLQKRLWQADADGTRAVRLTLRSPDGDQGFPGTVDFETTISLDANTLTYRMNATVDRPTPINLAQHSYYNLSGRGTIWDHHLRINANALLPADPEGIPRGPKLSLDGNTLDFQGGKLVRSADPDKAGIDLNYCVDTSPPQAQLSQGGLTLNLTTDQLGVQLYTGRHLSPLAPPLDGQTHAPYGGLCLEPQGYPNALNQPEYPSIVVTPDRPYAQTLTLSLAPESP</sequence>
<dbReference type="CDD" id="cd09019">
    <property type="entry name" value="galactose_mutarotase_like"/>
    <property type="match status" value="1"/>
</dbReference>
<dbReference type="GO" id="GO:0004034">
    <property type="term" value="F:aldose 1-epimerase activity"/>
    <property type="evidence" value="ECO:0007669"/>
    <property type="project" value="TreeGrafter"/>
</dbReference>